<dbReference type="InterPro" id="IPR036230">
    <property type="entry name" value="LeuA_allosteric_dom_sf"/>
</dbReference>
<dbReference type="PANTHER" id="PTHR46911">
    <property type="match status" value="1"/>
</dbReference>
<dbReference type="EMBL" id="AP027732">
    <property type="protein sequence ID" value="BDZ50912.1"/>
    <property type="molecule type" value="Genomic_DNA"/>
</dbReference>
<name>A0ABM8GR28_9MICO</name>
<evidence type="ECO:0000313" key="4">
    <source>
        <dbReference type="Proteomes" id="UP001321486"/>
    </source>
</evidence>
<evidence type="ECO:0000313" key="3">
    <source>
        <dbReference type="EMBL" id="BDZ50912.1"/>
    </source>
</evidence>
<protein>
    <recommendedName>
        <fullName evidence="2">2-isopropylmalate synthase LeuA allosteric (dimerisation) domain-containing protein</fullName>
    </recommendedName>
</protein>
<dbReference type="Pfam" id="PF08502">
    <property type="entry name" value="LeuA_dimer"/>
    <property type="match status" value="1"/>
</dbReference>
<dbReference type="Proteomes" id="UP001321486">
    <property type="component" value="Chromosome"/>
</dbReference>
<sequence>MLSSQGVQVKLYDYSEHTLSASGDAQAAAYVELDVDGTRLWGVGIDADISTASLKAIVSAVNRALRSRVVEPELASA</sequence>
<proteinExistence type="predicted"/>
<evidence type="ECO:0000256" key="1">
    <source>
        <dbReference type="ARBA" id="ARBA00022679"/>
    </source>
</evidence>
<dbReference type="InterPro" id="IPR013709">
    <property type="entry name" value="2-isopropylmalate_synth_dimer"/>
</dbReference>
<dbReference type="SUPFAM" id="SSF110921">
    <property type="entry name" value="2-isopropylmalate synthase LeuA, allosteric (dimerisation) domain"/>
    <property type="match status" value="1"/>
</dbReference>
<dbReference type="PANTHER" id="PTHR46911:SF1">
    <property type="entry name" value="2-ISOPROPYLMALATE SYNTHASE"/>
    <property type="match status" value="1"/>
</dbReference>
<gene>
    <name evidence="3" type="ORF">GCM10025867_31530</name>
</gene>
<dbReference type="Gene3D" id="3.30.160.270">
    <property type="match status" value="1"/>
</dbReference>
<reference evidence="4" key="1">
    <citation type="journal article" date="2019" name="Int. J. Syst. Evol. Microbiol.">
        <title>The Global Catalogue of Microorganisms (GCM) 10K type strain sequencing project: providing services to taxonomists for standard genome sequencing and annotation.</title>
        <authorList>
            <consortium name="The Broad Institute Genomics Platform"/>
            <consortium name="The Broad Institute Genome Sequencing Center for Infectious Disease"/>
            <person name="Wu L."/>
            <person name="Ma J."/>
        </authorList>
    </citation>
    <scope>NUCLEOTIDE SEQUENCE [LARGE SCALE GENOMIC DNA]</scope>
    <source>
        <strain evidence="4">NBRC 108728</strain>
    </source>
</reference>
<keyword evidence="4" id="KW-1185">Reference proteome</keyword>
<keyword evidence="1" id="KW-0808">Transferase</keyword>
<dbReference type="SMART" id="SM00917">
    <property type="entry name" value="LeuA_dimer"/>
    <property type="match status" value="1"/>
</dbReference>
<accession>A0ABM8GR28</accession>
<evidence type="ECO:0000259" key="2">
    <source>
        <dbReference type="SMART" id="SM00917"/>
    </source>
</evidence>
<organism evidence="3 4">
    <name type="scientific">Frondihabitans sucicola</name>
    <dbReference type="NCBI Taxonomy" id="1268041"/>
    <lineage>
        <taxon>Bacteria</taxon>
        <taxon>Bacillati</taxon>
        <taxon>Actinomycetota</taxon>
        <taxon>Actinomycetes</taxon>
        <taxon>Micrococcales</taxon>
        <taxon>Microbacteriaceae</taxon>
        <taxon>Frondihabitans</taxon>
    </lineage>
</organism>
<feature type="domain" description="2-isopropylmalate synthase LeuA allosteric (dimerisation)" evidence="2">
    <location>
        <begin position="1"/>
        <end position="65"/>
    </location>
</feature>